<dbReference type="GO" id="GO:0006935">
    <property type="term" value="P:chemotaxis"/>
    <property type="evidence" value="ECO:0007669"/>
    <property type="project" value="InterPro"/>
</dbReference>
<dbReference type="PANTHER" id="PTHR22617">
    <property type="entry name" value="CHEMOTAXIS SENSOR HISTIDINE KINASE-RELATED"/>
    <property type="match status" value="1"/>
</dbReference>
<dbReference type="InterPro" id="IPR039315">
    <property type="entry name" value="CheW"/>
</dbReference>
<reference evidence="2 3" key="1">
    <citation type="submission" date="2017-03" db="EMBL/GenBank/DDBJ databases">
        <title>Isolation of Levoglucosan Utilizing Bacteria.</title>
        <authorList>
            <person name="Arya A.S."/>
        </authorList>
    </citation>
    <scope>NUCLEOTIDE SEQUENCE [LARGE SCALE GENOMIC DNA]</scope>
    <source>
        <strain evidence="2 3">MEC069</strain>
    </source>
</reference>
<feature type="domain" description="CheW-like" evidence="1">
    <location>
        <begin position="4"/>
        <end position="141"/>
    </location>
</feature>
<dbReference type="InterPro" id="IPR002545">
    <property type="entry name" value="CheW-lke_dom"/>
</dbReference>
<proteinExistence type="predicted"/>
<keyword evidence="3" id="KW-1185">Reference proteome</keyword>
<dbReference type="SMART" id="SM00260">
    <property type="entry name" value="CheW"/>
    <property type="match status" value="1"/>
</dbReference>
<evidence type="ECO:0000313" key="3">
    <source>
        <dbReference type="Proteomes" id="UP000298246"/>
    </source>
</evidence>
<dbReference type="Pfam" id="PF01584">
    <property type="entry name" value="CheW"/>
    <property type="match status" value="1"/>
</dbReference>
<dbReference type="InterPro" id="IPR036061">
    <property type="entry name" value="CheW-like_dom_sf"/>
</dbReference>
<dbReference type="AlphaFoldDB" id="A0A4Y8Q4R3"/>
<accession>A0A4Y8Q4R3</accession>
<protein>
    <recommendedName>
        <fullName evidence="1">CheW-like domain-containing protein</fullName>
    </recommendedName>
</protein>
<dbReference type="SUPFAM" id="SSF50341">
    <property type="entry name" value="CheW-like"/>
    <property type="match status" value="1"/>
</dbReference>
<gene>
    <name evidence="2" type="ORF">B5M42_10780</name>
</gene>
<dbReference type="RefSeq" id="WP_134752605.1">
    <property type="nucleotide sequence ID" value="NZ_MYFO02000003.1"/>
</dbReference>
<organism evidence="2 3">
    <name type="scientific">Paenibacillus athensensis</name>
    <dbReference type="NCBI Taxonomy" id="1967502"/>
    <lineage>
        <taxon>Bacteria</taxon>
        <taxon>Bacillati</taxon>
        <taxon>Bacillota</taxon>
        <taxon>Bacilli</taxon>
        <taxon>Bacillales</taxon>
        <taxon>Paenibacillaceae</taxon>
        <taxon>Paenibacillus</taxon>
    </lineage>
</organism>
<evidence type="ECO:0000313" key="2">
    <source>
        <dbReference type="EMBL" id="TFE88031.1"/>
    </source>
</evidence>
<name>A0A4Y8Q4R3_9BACL</name>
<dbReference type="Gene3D" id="2.40.50.180">
    <property type="entry name" value="CheA-289, Domain 4"/>
    <property type="match status" value="1"/>
</dbReference>
<comment type="caution">
    <text evidence="2">The sequence shown here is derived from an EMBL/GenBank/DDBJ whole genome shotgun (WGS) entry which is preliminary data.</text>
</comment>
<dbReference type="PANTHER" id="PTHR22617:SF23">
    <property type="entry name" value="CHEMOTAXIS PROTEIN CHEW"/>
    <property type="match status" value="1"/>
</dbReference>
<dbReference type="GO" id="GO:0007165">
    <property type="term" value="P:signal transduction"/>
    <property type="evidence" value="ECO:0007669"/>
    <property type="project" value="InterPro"/>
</dbReference>
<dbReference type="PROSITE" id="PS50851">
    <property type="entry name" value="CHEW"/>
    <property type="match status" value="1"/>
</dbReference>
<dbReference type="Proteomes" id="UP000298246">
    <property type="component" value="Unassembled WGS sequence"/>
</dbReference>
<dbReference type="GO" id="GO:0005829">
    <property type="term" value="C:cytosol"/>
    <property type="evidence" value="ECO:0007669"/>
    <property type="project" value="TreeGrafter"/>
</dbReference>
<evidence type="ECO:0000259" key="1">
    <source>
        <dbReference type="PROSITE" id="PS50851"/>
    </source>
</evidence>
<dbReference type="Gene3D" id="2.30.30.40">
    <property type="entry name" value="SH3 Domains"/>
    <property type="match status" value="1"/>
</dbReference>
<sequence>MASADHYIELGIADESYGIKLGSIHEIIRMQEITFVPNHSKPYLKGVMNLRGSIVPIVSLRCRFGMNEITPNPATRIIVVNSDGLLVGLIVDNVQQVIALDDVQAPPERLGHLDGRFIAAIGQKNGKLIGILHMEYILEAG</sequence>
<dbReference type="OrthoDB" id="9794382at2"/>
<dbReference type="EMBL" id="MYFO01000011">
    <property type="protein sequence ID" value="TFE88031.1"/>
    <property type="molecule type" value="Genomic_DNA"/>
</dbReference>